<proteinExistence type="predicted"/>
<gene>
    <name evidence="2" type="ORF">FC23_GL000479</name>
</gene>
<reference evidence="2 3" key="1">
    <citation type="journal article" date="2015" name="Genome Announc.">
        <title>Expanding the biotechnology potential of lactobacilli through comparative genomics of 213 strains and associated genera.</title>
        <authorList>
            <person name="Sun Z."/>
            <person name="Harris H.M."/>
            <person name="McCann A."/>
            <person name="Guo C."/>
            <person name="Argimon S."/>
            <person name="Zhang W."/>
            <person name="Yang X."/>
            <person name="Jeffery I.B."/>
            <person name="Cooney J.C."/>
            <person name="Kagawa T.F."/>
            <person name="Liu W."/>
            <person name="Song Y."/>
            <person name="Salvetti E."/>
            <person name="Wrobel A."/>
            <person name="Rasinkangas P."/>
            <person name="Parkhill J."/>
            <person name="Rea M.C."/>
            <person name="O'Sullivan O."/>
            <person name="Ritari J."/>
            <person name="Douillard F.P."/>
            <person name="Paul Ross R."/>
            <person name="Yang R."/>
            <person name="Briner A.E."/>
            <person name="Felis G.E."/>
            <person name="de Vos W.M."/>
            <person name="Barrangou R."/>
            <person name="Klaenhammer T.R."/>
            <person name="Caufield P.W."/>
            <person name="Cui Y."/>
            <person name="Zhang H."/>
            <person name="O'Toole P.W."/>
        </authorList>
    </citation>
    <scope>NUCLEOTIDE SEQUENCE [LARGE SCALE GENOMIC DNA]</scope>
    <source>
        <strain evidence="2 3">DSM 15354</strain>
    </source>
</reference>
<evidence type="ECO:0000313" key="3">
    <source>
        <dbReference type="Proteomes" id="UP000051931"/>
    </source>
</evidence>
<keyword evidence="3" id="KW-1185">Reference proteome</keyword>
<dbReference type="RefSeq" id="WP_027825113.1">
    <property type="nucleotide sequence ID" value="NZ_AUEI01000009.1"/>
</dbReference>
<dbReference type="Proteomes" id="UP000051931">
    <property type="component" value="Unassembled WGS sequence"/>
</dbReference>
<dbReference type="PATRIC" id="fig|1122152.4.peg.487"/>
<organism evidence="2 3">
    <name type="scientific">Lactobacillus psittaci DSM 15354</name>
    <dbReference type="NCBI Taxonomy" id="1122152"/>
    <lineage>
        <taxon>Bacteria</taxon>
        <taxon>Bacillati</taxon>
        <taxon>Bacillota</taxon>
        <taxon>Bacilli</taxon>
        <taxon>Lactobacillales</taxon>
        <taxon>Lactobacillaceae</taxon>
        <taxon>Lactobacillus</taxon>
    </lineage>
</organism>
<keyword evidence="1" id="KW-0732">Signal</keyword>
<dbReference type="EMBL" id="AZFB01000019">
    <property type="protein sequence ID" value="KRL61797.1"/>
    <property type="molecule type" value="Genomic_DNA"/>
</dbReference>
<evidence type="ECO:0000256" key="1">
    <source>
        <dbReference type="SAM" id="SignalP"/>
    </source>
</evidence>
<accession>A0A0R1S5V5</accession>
<evidence type="ECO:0000313" key="2">
    <source>
        <dbReference type="EMBL" id="KRL61797.1"/>
    </source>
</evidence>
<sequence>MKKLFLVFTVFLSFVGLATTAKPVHASELKVKVSLFDDHRYNRIIPAGEGTNGSVGYFDSDSKSYWWRN</sequence>
<feature type="chain" id="PRO_5006410341" evidence="1">
    <location>
        <begin position="27"/>
        <end position="69"/>
    </location>
</feature>
<dbReference type="STRING" id="1122152.GCA_000425905_01149"/>
<name>A0A0R1S5V5_9LACO</name>
<feature type="signal peptide" evidence="1">
    <location>
        <begin position="1"/>
        <end position="26"/>
    </location>
</feature>
<protein>
    <submittedName>
        <fullName evidence="2">Uncharacterized protein</fullName>
    </submittedName>
</protein>
<dbReference type="AlphaFoldDB" id="A0A0R1S5V5"/>
<comment type="caution">
    <text evidence="2">The sequence shown here is derived from an EMBL/GenBank/DDBJ whole genome shotgun (WGS) entry which is preliminary data.</text>
</comment>